<evidence type="ECO:0000256" key="10">
    <source>
        <dbReference type="SAM" id="Phobius"/>
    </source>
</evidence>
<dbReference type="GO" id="GO:0015627">
    <property type="term" value="C:type II protein secretion system complex"/>
    <property type="evidence" value="ECO:0007669"/>
    <property type="project" value="InterPro"/>
</dbReference>
<keyword evidence="7 10" id="KW-0812">Transmembrane</keyword>
<gene>
    <name evidence="12" type="primary">gspG</name>
    <name evidence="12" type="ORF">ENJ40_09235</name>
</gene>
<evidence type="ECO:0000259" key="11">
    <source>
        <dbReference type="Pfam" id="PF08334"/>
    </source>
</evidence>
<dbReference type="PRINTS" id="PR00813">
    <property type="entry name" value="BCTERIALGSPG"/>
</dbReference>
<dbReference type="PANTHER" id="PTHR30093:SF44">
    <property type="entry name" value="TYPE II SECRETION SYSTEM CORE PROTEIN G"/>
    <property type="match status" value="1"/>
</dbReference>
<evidence type="ECO:0000256" key="9">
    <source>
        <dbReference type="ARBA" id="ARBA00023136"/>
    </source>
</evidence>
<dbReference type="Pfam" id="PF07963">
    <property type="entry name" value="N_methyl"/>
    <property type="match status" value="1"/>
</dbReference>
<dbReference type="EMBL" id="DRMH01000128">
    <property type="protein sequence ID" value="HFC98617.1"/>
    <property type="molecule type" value="Genomic_DNA"/>
</dbReference>
<evidence type="ECO:0000256" key="3">
    <source>
        <dbReference type="ARBA" id="ARBA00020042"/>
    </source>
</evidence>
<dbReference type="InterPro" id="IPR045584">
    <property type="entry name" value="Pilin-like"/>
</dbReference>
<dbReference type="SUPFAM" id="SSF54523">
    <property type="entry name" value="Pili subunits"/>
    <property type="match status" value="1"/>
</dbReference>
<evidence type="ECO:0000256" key="8">
    <source>
        <dbReference type="ARBA" id="ARBA00022989"/>
    </source>
</evidence>
<dbReference type="InterPro" id="IPR010054">
    <property type="entry name" value="Type2_sec_GspG"/>
</dbReference>
<name>A0A7C3GF08_9BACT</name>
<keyword evidence="9 10" id="KW-0472">Membrane</keyword>
<evidence type="ECO:0000256" key="7">
    <source>
        <dbReference type="ARBA" id="ARBA00022692"/>
    </source>
</evidence>
<proteinExistence type="inferred from homology"/>
<dbReference type="Gene3D" id="3.30.700.10">
    <property type="entry name" value="Glycoprotein, Type 4 Pilin"/>
    <property type="match status" value="1"/>
</dbReference>
<evidence type="ECO:0000256" key="2">
    <source>
        <dbReference type="ARBA" id="ARBA00009984"/>
    </source>
</evidence>
<evidence type="ECO:0000256" key="5">
    <source>
        <dbReference type="ARBA" id="ARBA00022481"/>
    </source>
</evidence>
<comment type="similarity">
    <text evidence="2">Belongs to the GSP G family.</text>
</comment>
<dbReference type="NCBIfam" id="TIGR01710">
    <property type="entry name" value="typeII_sec_gspG"/>
    <property type="match status" value="1"/>
</dbReference>
<dbReference type="Pfam" id="PF08334">
    <property type="entry name" value="T2SSG"/>
    <property type="match status" value="1"/>
</dbReference>
<dbReference type="AlphaFoldDB" id="A0A7C3GF08"/>
<organism evidence="12">
    <name type="scientific">Thermosulfurimonas dismutans</name>
    <dbReference type="NCBI Taxonomy" id="999894"/>
    <lineage>
        <taxon>Bacteria</taxon>
        <taxon>Pseudomonadati</taxon>
        <taxon>Thermodesulfobacteriota</taxon>
        <taxon>Thermodesulfobacteria</taxon>
        <taxon>Thermodesulfobacteriales</taxon>
        <taxon>Thermodesulfobacteriaceae</taxon>
        <taxon>Thermosulfurimonas</taxon>
    </lineage>
</organism>
<keyword evidence="5" id="KW-0488">Methylation</keyword>
<evidence type="ECO:0000256" key="4">
    <source>
        <dbReference type="ARBA" id="ARBA00022475"/>
    </source>
</evidence>
<feature type="transmembrane region" description="Helical" evidence="10">
    <location>
        <begin position="12"/>
        <end position="35"/>
    </location>
</feature>
<reference evidence="12" key="1">
    <citation type="journal article" date="2020" name="mSystems">
        <title>Genome- and Community-Level Interaction Insights into Carbon Utilization and Element Cycling Functions of Hydrothermarchaeota in Hydrothermal Sediment.</title>
        <authorList>
            <person name="Zhou Z."/>
            <person name="Liu Y."/>
            <person name="Xu W."/>
            <person name="Pan J."/>
            <person name="Luo Z.H."/>
            <person name="Li M."/>
        </authorList>
    </citation>
    <scope>NUCLEOTIDE SEQUENCE [LARGE SCALE GENOMIC DNA]</scope>
    <source>
        <strain evidence="12">HyVt-483</strain>
    </source>
</reference>
<dbReference type="InterPro" id="IPR000983">
    <property type="entry name" value="Bac_GSPG_pilin"/>
</dbReference>
<keyword evidence="4" id="KW-1003">Cell membrane</keyword>
<comment type="subcellular location">
    <subcellularLocation>
        <location evidence="1">Cell inner membrane</location>
        <topology evidence="1">Single-pass membrane protein</topology>
    </subcellularLocation>
</comment>
<keyword evidence="8 10" id="KW-1133">Transmembrane helix</keyword>
<dbReference type="Proteomes" id="UP000886043">
    <property type="component" value="Unassembled WGS sequence"/>
</dbReference>
<comment type="caution">
    <text evidence="12">The sequence shown here is derived from an EMBL/GenBank/DDBJ whole genome shotgun (WGS) entry which is preliminary data.</text>
</comment>
<accession>A0A7C3GF08</accession>
<evidence type="ECO:0000313" key="12">
    <source>
        <dbReference type="EMBL" id="HFC98617.1"/>
    </source>
</evidence>
<evidence type="ECO:0000256" key="1">
    <source>
        <dbReference type="ARBA" id="ARBA00004377"/>
    </source>
</evidence>
<feature type="domain" description="Type II secretion system protein GspG C-terminal" evidence="11">
    <location>
        <begin position="33"/>
        <end position="134"/>
    </location>
</feature>
<keyword evidence="6" id="KW-0997">Cell inner membrane</keyword>
<sequence length="144" mass="16281">MKGRRKNSLGFTLIELLVVIIILGLLAGIVIPRVVGRVDQARRESTRIQLKALKGALEQFRMDNGFYPTTEQGLRALVEKPEIPPIPKRWHRYLDELPRDGWGNEFVYLSPGEDGHPYELFSVGPDGLEGTEDDLSVWNLVKGE</sequence>
<dbReference type="NCBIfam" id="TIGR02532">
    <property type="entry name" value="IV_pilin_GFxxxE"/>
    <property type="match status" value="1"/>
</dbReference>
<evidence type="ECO:0000256" key="6">
    <source>
        <dbReference type="ARBA" id="ARBA00022519"/>
    </source>
</evidence>
<dbReference type="GO" id="GO:0005886">
    <property type="term" value="C:plasma membrane"/>
    <property type="evidence" value="ECO:0007669"/>
    <property type="project" value="UniProtKB-SubCell"/>
</dbReference>
<dbReference type="GO" id="GO:0015628">
    <property type="term" value="P:protein secretion by the type II secretion system"/>
    <property type="evidence" value="ECO:0007669"/>
    <property type="project" value="InterPro"/>
</dbReference>
<protein>
    <recommendedName>
        <fullName evidence="3">Type II secretion system core protein G</fullName>
    </recommendedName>
</protein>
<dbReference type="InterPro" id="IPR012902">
    <property type="entry name" value="N_methyl_site"/>
</dbReference>
<dbReference type="InterPro" id="IPR013545">
    <property type="entry name" value="T2SS_protein-GspG_C"/>
</dbReference>
<dbReference type="PANTHER" id="PTHR30093">
    <property type="entry name" value="GENERAL SECRETION PATHWAY PROTEIN G"/>
    <property type="match status" value="1"/>
</dbReference>